<dbReference type="Gene3D" id="3.30.70.920">
    <property type="match status" value="1"/>
</dbReference>
<dbReference type="InterPro" id="IPR011008">
    <property type="entry name" value="Dimeric_a/b-barrel"/>
</dbReference>
<dbReference type="SMART" id="SM00344">
    <property type="entry name" value="HTH_ASNC"/>
    <property type="match status" value="1"/>
</dbReference>
<dbReference type="AlphaFoldDB" id="A0A660LKH6"/>
<evidence type="ECO:0000259" key="4">
    <source>
        <dbReference type="PROSITE" id="PS50956"/>
    </source>
</evidence>
<dbReference type="Proteomes" id="UP000278962">
    <property type="component" value="Unassembled WGS sequence"/>
</dbReference>
<dbReference type="InterPro" id="IPR036388">
    <property type="entry name" value="WH-like_DNA-bd_sf"/>
</dbReference>
<accession>A0A660LKH6</accession>
<dbReference type="InterPro" id="IPR019888">
    <property type="entry name" value="Tscrpt_reg_AsnC-like"/>
</dbReference>
<dbReference type="OrthoDB" id="9809462at2"/>
<keyword evidence="1" id="KW-0805">Transcription regulation</keyword>
<dbReference type="SUPFAM" id="SSF46785">
    <property type="entry name" value="Winged helix' DNA-binding domain"/>
    <property type="match status" value="1"/>
</dbReference>
<keyword evidence="3" id="KW-0804">Transcription</keyword>
<dbReference type="SUPFAM" id="SSF54909">
    <property type="entry name" value="Dimeric alpha+beta barrel"/>
    <property type="match status" value="1"/>
</dbReference>
<evidence type="ECO:0000313" key="6">
    <source>
        <dbReference type="Proteomes" id="UP000278962"/>
    </source>
</evidence>
<dbReference type="InterPro" id="IPR019887">
    <property type="entry name" value="Tscrpt_reg_AsnC/Lrp_C"/>
</dbReference>
<evidence type="ECO:0000256" key="2">
    <source>
        <dbReference type="ARBA" id="ARBA00023125"/>
    </source>
</evidence>
<dbReference type="Pfam" id="PF13412">
    <property type="entry name" value="HTH_24"/>
    <property type="match status" value="1"/>
</dbReference>
<keyword evidence="2" id="KW-0238">DNA-binding</keyword>
<dbReference type="InterPro" id="IPR019885">
    <property type="entry name" value="Tscrpt_reg_HTH_AsnC-type_CS"/>
</dbReference>
<feature type="domain" description="HTH asnC-type" evidence="4">
    <location>
        <begin position="5"/>
        <end position="66"/>
    </location>
</feature>
<dbReference type="PROSITE" id="PS00519">
    <property type="entry name" value="HTH_ASNC_1"/>
    <property type="match status" value="1"/>
</dbReference>
<dbReference type="PANTHER" id="PTHR30154">
    <property type="entry name" value="LEUCINE-RESPONSIVE REGULATORY PROTEIN"/>
    <property type="match status" value="1"/>
</dbReference>
<evidence type="ECO:0000256" key="1">
    <source>
        <dbReference type="ARBA" id="ARBA00023015"/>
    </source>
</evidence>
<reference evidence="5 6" key="1">
    <citation type="submission" date="2018-10" db="EMBL/GenBank/DDBJ databases">
        <title>Genomic Encyclopedia of Archaeal and Bacterial Type Strains, Phase II (KMG-II): from individual species to whole genera.</title>
        <authorList>
            <person name="Goeker M."/>
        </authorList>
    </citation>
    <scope>NUCLEOTIDE SEQUENCE [LARGE SCALE GENOMIC DNA]</scope>
    <source>
        <strain evidence="5 6">DSM 14954</strain>
    </source>
</reference>
<dbReference type="PRINTS" id="PR00033">
    <property type="entry name" value="HTHASNC"/>
</dbReference>
<dbReference type="PANTHER" id="PTHR30154:SF34">
    <property type="entry name" value="TRANSCRIPTIONAL REGULATOR AZLB"/>
    <property type="match status" value="1"/>
</dbReference>
<dbReference type="RefSeq" id="WP_121252173.1">
    <property type="nucleotide sequence ID" value="NZ_RBIL01000001.1"/>
</dbReference>
<dbReference type="GO" id="GO:0043565">
    <property type="term" value="F:sequence-specific DNA binding"/>
    <property type="evidence" value="ECO:0007669"/>
    <property type="project" value="InterPro"/>
</dbReference>
<evidence type="ECO:0000256" key="3">
    <source>
        <dbReference type="ARBA" id="ARBA00023163"/>
    </source>
</evidence>
<sequence length="163" mass="17716">MAIQLDEIDVRLLRELELDADRPNVELARIIGLSPAATLNRVRRLKESGVIRKIAARLDSAAAGFTLQVYVMVTLARHDEAAEKRFNAEVAAIDNIIAADSVAGETDALLMIAARDVGELQLVLSRLSTRGGAQRLITLLRLGELKPSSPLPVRATSVQTRRA</sequence>
<name>A0A660LKH6_9ACTN</name>
<keyword evidence="6" id="KW-1185">Reference proteome</keyword>
<organism evidence="5 6">
    <name type="scientific">Solirubrobacter pauli</name>
    <dbReference type="NCBI Taxonomy" id="166793"/>
    <lineage>
        <taxon>Bacteria</taxon>
        <taxon>Bacillati</taxon>
        <taxon>Actinomycetota</taxon>
        <taxon>Thermoleophilia</taxon>
        <taxon>Solirubrobacterales</taxon>
        <taxon>Solirubrobacteraceae</taxon>
        <taxon>Solirubrobacter</taxon>
    </lineage>
</organism>
<dbReference type="GO" id="GO:0043200">
    <property type="term" value="P:response to amino acid"/>
    <property type="evidence" value="ECO:0007669"/>
    <property type="project" value="TreeGrafter"/>
</dbReference>
<evidence type="ECO:0000313" key="5">
    <source>
        <dbReference type="EMBL" id="RKQ93761.1"/>
    </source>
</evidence>
<dbReference type="EMBL" id="RBIL01000001">
    <property type="protein sequence ID" value="RKQ93761.1"/>
    <property type="molecule type" value="Genomic_DNA"/>
</dbReference>
<dbReference type="PROSITE" id="PS50956">
    <property type="entry name" value="HTH_ASNC_2"/>
    <property type="match status" value="1"/>
</dbReference>
<gene>
    <name evidence="5" type="ORF">C8N24_3632</name>
</gene>
<protein>
    <submittedName>
        <fullName evidence="5">AsnC family transcriptional regulator</fullName>
    </submittedName>
</protein>
<comment type="caution">
    <text evidence="5">The sequence shown here is derived from an EMBL/GenBank/DDBJ whole genome shotgun (WGS) entry which is preliminary data.</text>
</comment>
<dbReference type="Pfam" id="PF01037">
    <property type="entry name" value="AsnC_trans_reg"/>
    <property type="match status" value="1"/>
</dbReference>
<dbReference type="Gene3D" id="1.10.10.10">
    <property type="entry name" value="Winged helix-like DNA-binding domain superfamily/Winged helix DNA-binding domain"/>
    <property type="match status" value="1"/>
</dbReference>
<dbReference type="InterPro" id="IPR036390">
    <property type="entry name" value="WH_DNA-bd_sf"/>
</dbReference>
<proteinExistence type="predicted"/>
<dbReference type="GO" id="GO:0005829">
    <property type="term" value="C:cytosol"/>
    <property type="evidence" value="ECO:0007669"/>
    <property type="project" value="TreeGrafter"/>
</dbReference>
<dbReference type="InterPro" id="IPR000485">
    <property type="entry name" value="AsnC-type_HTH_dom"/>
</dbReference>